<dbReference type="AlphaFoldDB" id="A0A177ATW3"/>
<dbReference type="GO" id="GO:0003676">
    <property type="term" value="F:nucleic acid binding"/>
    <property type="evidence" value="ECO:0007669"/>
    <property type="project" value="InterPro"/>
</dbReference>
<sequence length="199" mass="22743">MKQLTNKKQCFRCKSKSHLASFTNCLARNIKCFKCSRIGHFSKCCNPDLQKKKSIDTGNEVSLLPTSFYNSQPIINSHCKLISFSGHTISQRGVWTAKYRSEWVSPIIAVYKKNGDICLCINLLLILYNIFRMTKNKYIFNDRGLLNSNLTKLMSICKMPNLQNYPTLTTFARIALLPFPFSYLAECGFSAVLDLLTKK</sequence>
<comment type="caution">
    <text evidence="3">The sequence shown here is derived from an EMBL/GenBank/DDBJ whole genome shotgun (WGS) entry which is preliminary data.</text>
</comment>
<protein>
    <recommendedName>
        <fullName evidence="2">CCHC-type domain-containing protein</fullName>
    </recommendedName>
</protein>
<dbReference type="GO" id="GO:0008270">
    <property type="term" value="F:zinc ion binding"/>
    <property type="evidence" value="ECO:0007669"/>
    <property type="project" value="UniProtKB-KW"/>
</dbReference>
<organism evidence="3 4">
    <name type="scientific">Intoshia linei</name>
    <dbReference type="NCBI Taxonomy" id="1819745"/>
    <lineage>
        <taxon>Eukaryota</taxon>
        <taxon>Metazoa</taxon>
        <taxon>Spiralia</taxon>
        <taxon>Lophotrochozoa</taxon>
        <taxon>Mesozoa</taxon>
        <taxon>Orthonectida</taxon>
        <taxon>Rhopaluridae</taxon>
        <taxon>Intoshia</taxon>
    </lineage>
</organism>
<reference evidence="3 4" key="1">
    <citation type="submission" date="2016-04" db="EMBL/GenBank/DDBJ databases">
        <title>The genome of Intoshia linei affirms orthonectids as highly simplified spiralians.</title>
        <authorList>
            <person name="Mikhailov K.V."/>
            <person name="Slusarev G.S."/>
            <person name="Nikitin M.A."/>
            <person name="Logacheva M.D."/>
            <person name="Penin A."/>
            <person name="Aleoshin V."/>
            <person name="Panchin Y.V."/>
        </authorList>
    </citation>
    <scope>NUCLEOTIDE SEQUENCE [LARGE SCALE GENOMIC DNA]</scope>
    <source>
        <strain evidence="3">Intl2013</strain>
        <tissue evidence="3">Whole animal</tissue>
    </source>
</reference>
<proteinExistence type="predicted"/>
<keyword evidence="1" id="KW-0479">Metal-binding</keyword>
<dbReference type="Proteomes" id="UP000078046">
    <property type="component" value="Unassembled WGS sequence"/>
</dbReference>
<dbReference type="PROSITE" id="PS50158">
    <property type="entry name" value="ZF_CCHC"/>
    <property type="match status" value="1"/>
</dbReference>
<feature type="domain" description="CCHC-type" evidence="2">
    <location>
        <begin position="31"/>
        <end position="45"/>
    </location>
</feature>
<keyword evidence="1" id="KW-0862">Zinc</keyword>
<accession>A0A177ATW3</accession>
<dbReference type="OrthoDB" id="6080250at2759"/>
<evidence type="ECO:0000259" key="2">
    <source>
        <dbReference type="PROSITE" id="PS50158"/>
    </source>
</evidence>
<dbReference type="Gene3D" id="4.10.60.10">
    <property type="entry name" value="Zinc finger, CCHC-type"/>
    <property type="match status" value="1"/>
</dbReference>
<name>A0A177ATW3_9BILA</name>
<evidence type="ECO:0000256" key="1">
    <source>
        <dbReference type="PROSITE-ProRule" id="PRU00047"/>
    </source>
</evidence>
<dbReference type="EMBL" id="LWCA01001287">
    <property type="protein sequence ID" value="OAF65446.1"/>
    <property type="molecule type" value="Genomic_DNA"/>
</dbReference>
<gene>
    <name evidence="3" type="ORF">A3Q56_06826</name>
</gene>
<evidence type="ECO:0000313" key="4">
    <source>
        <dbReference type="Proteomes" id="UP000078046"/>
    </source>
</evidence>
<keyword evidence="4" id="KW-1185">Reference proteome</keyword>
<keyword evidence="1" id="KW-0863">Zinc-finger</keyword>
<evidence type="ECO:0000313" key="3">
    <source>
        <dbReference type="EMBL" id="OAF65446.1"/>
    </source>
</evidence>
<dbReference type="InterPro" id="IPR001878">
    <property type="entry name" value="Znf_CCHC"/>
</dbReference>